<name>A0A2B4SFX1_STYPI</name>
<protein>
    <submittedName>
        <fullName evidence="1">Uncharacterized protein</fullName>
    </submittedName>
</protein>
<dbReference type="Proteomes" id="UP000225706">
    <property type="component" value="Unassembled WGS sequence"/>
</dbReference>
<evidence type="ECO:0000313" key="1">
    <source>
        <dbReference type="EMBL" id="PFX27457.1"/>
    </source>
</evidence>
<proteinExistence type="predicted"/>
<dbReference type="AlphaFoldDB" id="A0A2B4SFX1"/>
<reference evidence="2" key="1">
    <citation type="journal article" date="2017" name="bioRxiv">
        <title>Comparative analysis of the genomes of Stylophora pistillata and Acropora digitifera provides evidence for extensive differences between species of corals.</title>
        <authorList>
            <person name="Voolstra C.R."/>
            <person name="Li Y."/>
            <person name="Liew Y.J."/>
            <person name="Baumgarten S."/>
            <person name="Zoccola D."/>
            <person name="Flot J.-F."/>
            <person name="Tambutte S."/>
            <person name="Allemand D."/>
            <person name="Aranda M."/>
        </authorList>
    </citation>
    <scope>NUCLEOTIDE SEQUENCE [LARGE SCALE GENOMIC DNA]</scope>
</reference>
<gene>
    <name evidence="1" type="ORF">AWC38_SpisGene7840</name>
</gene>
<dbReference type="Gene3D" id="2.80.10.50">
    <property type="match status" value="1"/>
</dbReference>
<dbReference type="EMBL" id="LSMT01000103">
    <property type="protein sequence ID" value="PFX27457.1"/>
    <property type="molecule type" value="Genomic_DNA"/>
</dbReference>
<organism evidence="1 2">
    <name type="scientific">Stylophora pistillata</name>
    <name type="common">Smooth cauliflower coral</name>
    <dbReference type="NCBI Taxonomy" id="50429"/>
    <lineage>
        <taxon>Eukaryota</taxon>
        <taxon>Metazoa</taxon>
        <taxon>Cnidaria</taxon>
        <taxon>Anthozoa</taxon>
        <taxon>Hexacorallia</taxon>
        <taxon>Scleractinia</taxon>
        <taxon>Astrocoeniina</taxon>
        <taxon>Pocilloporidae</taxon>
        <taxon>Stylophora</taxon>
    </lineage>
</organism>
<dbReference type="OrthoDB" id="5964024at2759"/>
<sequence>MEGVVSLRNSFRVLRRSTSQIIAKHPQIYNRTWCFQAKETKENMENTNARVFDTHDREWNTEDHQLISQNETGQVPGHYLWVNGTSVSSNAVSTNQKTLFKIHTVIEKDNNGKAHQVVILENKSGSVVAINKDDDTVLVKDLPKPPSQYNTLREVKKERPEVLFYKVAREPGSNLFYFKSYLKDKQRILGFDTSGKALNTSEVDSNREESWFKVI</sequence>
<evidence type="ECO:0000313" key="2">
    <source>
        <dbReference type="Proteomes" id="UP000225706"/>
    </source>
</evidence>
<comment type="caution">
    <text evidence="1">The sequence shown here is derived from an EMBL/GenBank/DDBJ whole genome shotgun (WGS) entry which is preliminary data.</text>
</comment>
<keyword evidence="2" id="KW-1185">Reference proteome</keyword>
<accession>A0A2B4SFX1</accession>